<evidence type="ECO:0000313" key="3">
    <source>
        <dbReference type="Proteomes" id="UP000236569"/>
    </source>
</evidence>
<accession>A0A2I9E060</accession>
<keyword evidence="3" id="KW-1185">Reference proteome</keyword>
<dbReference type="GO" id="GO:0003677">
    <property type="term" value="F:DNA binding"/>
    <property type="evidence" value="ECO:0007669"/>
    <property type="project" value="InterPro"/>
</dbReference>
<evidence type="ECO:0000259" key="1">
    <source>
        <dbReference type="Pfam" id="PF13443"/>
    </source>
</evidence>
<dbReference type="InterPro" id="IPR010982">
    <property type="entry name" value="Lambda_DNA-bd_dom_sf"/>
</dbReference>
<dbReference type="Pfam" id="PF13443">
    <property type="entry name" value="HTH_26"/>
    <property type="match status" value="1"/>
</dbReference>
<dbReference type="RefSeq" id="WP_103130133.1">
    <property type="nucleotide sequence ID" value="NZ_BFAG01000010.1"/>
</dbReference>
<sequence length="99" mass="10919">MTGDHELPNKHIGSSFDDFLAEDGLLPDVEAVAIKRVIAFQIEQEMKRGGMTKSELASRMGTSRSAVDRLLDPENQAVTLRTLERAAGVLGKRLRLELV</sequence>
<comment type="caution">
    <text evidence="2">The sequence shown here is derived from an EMBL/GenBank/DDBJ whole genome shotgun (WGS) entry which is preliminary data.</text>
</comment>
<dbReference type="Gene3D" id="1.10.260.40">
    <property type="entry name" value="lambda repressor-like DNA-binding domains"/>
    <property type="match status" value="1"/>
</dbReference>
<gene>
    <name evidence="2" type="ORF">DAERI_100158</name>
</gene>
<dbReference type="SUPFAM" id="SSF47413">
    <property type="entry name" value="lambda repressor-like DNA-binding domains"/>
    <property type="match status" value="1"/>
</dbReference>
<dbReference type="InterPro" id="IPR001387">
    <property type="entry name" value="Cro/C1-type_HTH"/>
</dbReference>
<evidence type="ECO:0000313" key="2">
    <source>
        <dbReference type="EMBL" id="GBF06795.1"/>
    </source>
</evidence>
<dbReference type="CDD" id="cd00093">
    <property type="entry name" value="HTH_XRE"/>
    <property type="match status" value="1"/>
</dbReference>
<name>A0A2I9E060_9DEIO</name>
<organism evidence="2 3">
    <name type="scientific">Deinococcus aerius</name>
    <dbReference type="NCBI Taxonomy" id="200253"/>
    <lineage>
        <taxon>Bacteria</taxon>
        <taxon>Thermotogati</taxon>
        <taxon>Deinococcota</taxon>
        <taxon>Deinococci</taxon>
        <taxon>Deinococcales</taxon>
        <taxon>Deinococcaceae</taxon>
        <taxon>Deinococcus</taxon>
    </lineage>
</organism>
<feature type="domain" description="HTH cro/C1-type" evidence="1">
    <location>
        <begin position="42"/>
        <end position="90"/>
    </location>
</feature>
<reference evidence="3" key="1">
    <citation type="submission" date="2018-01" db="EMBL/GenBank/DDBJ databases">
        <title>Draft Genome Sequence of the Radioresistant Bacterium Deinococcus aerius TR0125, Isolated from the Higher Atmosphere above Japan.</title>
        <authorList>
            <person name="Satoh K."/>
            <person name="Arai H."/>
            <person name="Sanzen T."/>
            <person name="Kawaguchi Y."/>
            <person name="Hayashi H."/>
            <person name="Yokobori S."/>
            <person name="Yamagishi A."/>
            <person name="Oono Y."/>
            <person name="Narumi I."/>
        </authorList>
    </citation>
    <scope>NUCLEOTIDE SEQUENCE [LARGE SCALE GENOMIC DNA]</scope>
    <source>
        <strain evidence="3">TR0125</strain>
    </source>
</reference>
<dbReference type="EMBL" id="BFAG01000010">
    <property type="protein sequence ID" value="GBF06795.1"/>
    <property type="molecule type" value="Genomic_DNA"/>
</dbReference>
<dbReference type="Proteomes" id="UP000236569">
    <property type="component" value="Unassembled WGS sequence"/>
</dbReference>
<protein>
    <submittedName>
        <fullName evidence="2">Antitoxin, XRE family</fullName>
    </submittedName>
</protein>
<dbReference type="OrthoDB" id="9809434at2"/>
<proteinExistence type="predicted"/>
<dbReference type="AlphaFoldDB" id="A0A2I9E060"/>